<dbReference type="EMBL" id="CP110232">
    <property type="protein sequence ID" value="WEG74074.1"/>
    <property type="molecule type" value="Genomic_DNA"/>
</dbReference>
<protein>
    <submittedName>
        <fullName evidence="1">GrdX family protein</fullName>
    </submittedName>
</protein>
<dbReference type="NCBIfam" id="NF038093">
    <property type="entry name" value="GrdX"/>
    <property type="match status" value="1"/>
</dbReference>
<gene>
    <name evidence="1" type="ORF">OL234_04020</name>
</gene>
<keyword evidence="2" id="KW-1185">Reference proteome</keyword>
<dbReference type="KEGG" id="vie:OL234_04020"/>
<name>A0AAF0CWB7_9ENTE</name>
<dbReference type="InterPro" id="IPR047735">
    <property type="entry name" value="GrdX-like"/>
</dbReference>
<accession>A0AAF0CWB7</accession>
<proteinExistence type="predicted"/>
<dbReference type="Proteomes" id="UP001179647">
    <property type="component" value="Chromosome"/>
</dbReference>
<evidence type="ECO:0000313" key="2">
    <source>
        <dbReference type="Proteomes" id="UP001179647"/>
    </source>
</evidence>
<evidence type="ECO:0000313" key="1">
    <source>
        <dbReference type="EMBL" id="WEG74074.1"/>
    </source>
</evidence>
<dbReference type="RefSeq" id="WP_275469873.1">
    <property type="nucleotide sequence ID" value="NZ_CP110232.1"/>
</dbReference>
<dbReference type="AlphaFoldDB" id="A0AAF0CWB7"/>
<sequence>MLIVTNNPMITSDMTNVPIRFKEIEYVQVLSLVRALIVDEKMILVTHPLSGSIKPNETKYKSIILEESKQRMIDLASLEMIESAQAVYDKFNEIHQRPNWSEKILKDFAWIDFYIMQSTCQRIGIAL</sequence>
<reference evidence="1" key="1">
    <citation type="submission" date="2022-10" db="EMBL/GenBank/DDBJ databases">
        <title>Vagococcus sp. isolated from poultry meat.</title>
        <authorList>
            <person name="Johansson P."/>
            <person name="Bjorkroth J."/>
        </authorList>
    </citation>
    <scope>NUCLEOTIDE SEQUENCE</scope>
    <source>
        <strain evidence="1">STAA11</strain>
    </source>
</reference>
<organism evidence="1 2">
    <name type="scientific">Vagococcus intermedius</name>
    <dbReference type="NCBI Taxonomy" id="2991418"/>
    <lineage>
        <taxon>Bacteria</taxon>
        <taxon>Bacillati</taxon>
        <taxon>Bacillota</taxon>
        <taxon>Bacilli</taxon>
        <taxon>Lactobacillales</taxon>
        <taxon>Enterococcaceae</taxon>
        <taxon>Vagococcus</taxon>
    </lineage>
</organism>